<protein>
    <submittedName>
        <fullName evidence="1">Uncharacterized protein</fullName>
    </submittedName>
</protein>
<evidence type="ECO:0000313" key="1">
    <source>
        <dbReference type="EMBL" id="KAI8571944.1"/>
    </source>
</evidence>
<sequence>MFHLSSMEAVDFLDTFLSMNPDTSGHVKIDDFFRVLRLKACSFTDRFLFWSAHVLKKPLFRQAYGFAFNECLTDGNQYISEQEIHDLANVFDNDHDGRISREDFFACLRRNPLLIALFSPLLIHKIFQPSLKEVV</sequence>
<dbReference type="EMBL" id="CM046388">
    <property type="protein sequence ID" value="KAI8571944.1"/>
    <property type="molecule type" value="Genomic_DNA"/>
</dbReference>
<evidence type="ECO:0000313" key="2">
    <source>
        <dbReference type="Proteomes" id="UP001062846"/>
    </source>
</evidence>
<proteinExistence type="predicted"/>
<dbReference type="Proteomes" id="UP001062846">
    <property type="component" value="Chromosome 1"/>
</dbReference>
<accession>A0ACC0Q3V2</accession>
<comment type="caution">
    <text evidence="1">The sequence shown here is derived from an EMBL/GenBank/DDBJ whole genome shotgun (WGS) entry which is preliminary data.</text>
</comment>
<organism evidence="1 2">
    <name type="scientific">Rhododendron molle</name>
    <name type="common">Chinese azalea</name>
    <name type="synonym">Azalea mollis</name>
    <dbReference type="NCBI Taxonomy" id="49168"/>
    <lineage>
        <taxon>Eukaryota</taxon>
        <taxon>Viridiplantae</taxon>
        <taxon>Streptophyta</taxon>
        <taxon>Embryophyta</taxon>
        <taxon>Tracheophyta</taxon>
        <taxon>Spermatophyta</taxon>
        <taxon>Magnoliopsida</taxon>
        <taxon>eudicotyledons</taxon>
        <taxon>Gunneridae</taxon>
        <taxon>Pentapetalae</taxon>
        <taxon>asterids</taxon>
        <taxon>Ericales</taxon>
        <taxon>Ericaceae</taxon>
        <taxon>Ericoideae</taxon>
        <taxon>Rhodoreae</taxon>
        <taxon>Rhododendron</taxon>
    </lineage>
</organism>
<name>A0ACC0Q3V2_RHOML</name>
<reference evidence="1" key="1">
    <citation type="submission" date="2022-02" db="EMBL/GenBank/DDBJ databases">
        <title>Plant Genome Project.</title>
        <authorList>
            <person name="Zhang R.-G."/>
        </authorList>
    </citation>
    <scope>NUCLEOTIDE SEQUENCE</scope>
    <source>
        <strain evidence="1">AT1</strain>
    </source>
</reference>
<keyword evidence="2" id="KW-1185">Reference proteome</keyword>
<gene>
    <name evidence="1" type="ORF">RHMOL_Rhmol01G0160100</name>
</gene>